<dbReference type="InterPro" id="IPR003774">
    <property type="entry name" value="AlgH-like"/>
</dbReference>
<accession>A0A1T1HBQ5</accession>
<name>A0A1T1HBQ5_OCELI</name>
<proteinExistence type="inferred from homology"/>
<dbReference type="STRING" id="966.BTA35_0209560"/>
<dbReference type="RefSeq" id="WP_078319583.1">
    <property type="nucleotide sequence ID" value="NZ_FXTS01000003.1"/>
</dbReference>
<organism evidence="3 4">
    <name type="scientific">Oceanospirillum linum</name>
    <dbReference type="NCBI Taxonomy" id="966"/>
    <lineage>
        <taxon>Bacteria</taxon>
        <taxon>Pseudomonadati</taxon>
        <taxon>Pseudomonadota</taxon>
        <taxon>Gammaproteobacteria</taxon>
        <taxon>Oceanospirillales</taxon>
        <taxon>Oceanospirillaceae</taxon>
        <taxon>Oceanospirillum</taxon>
    </lineage>
</organism>
<comment type="similarity">
    <text evidence="1 2">Belongs to the UPF0301 (AlgH) family.</text>
</comment>
<dbReference type="Pfam" id="PF02622">
    <property type="entry name" value="DUF179"/>
    <property type="match status" value="1"/>
</dbReference>
<dbReference type="SUPFAM" id="SSF143456">
    <property type="entry name" value="VC0467-like"/>
    <property type="match status" value="1"/>
</dbReference>
<keyword evidence="4" id="KW-1185">Reference proteome</keyword>
<sequence>MSQFQSLRNHFLIAMPHLEDSSFSGTVTYICEHNKDGALGIVINKKLSQLPVAELFAQLELPNPNSGLPESEEVVPAIMEGGPVHHERGFIIHTGSASEWESSMTVTDELALTTSVDILDSIANRRGPEQFLIALGCAGWEGGQLEKELQDNTWLTCPATLPVLFDAPAEQKLQAAAGLLGIDINLMSSQAGHA</sequence>
<evidence type="ECO:0000313" key="4">
    <source>
        <dbReference type="Proteomes" id="UP000190064"/>
    </source>
</evidence>
<evidence type="ECO:0000313" key="3">
    <source>
        <dbReference type="EMBL" id="OOV87226.1"/>
    </source>
</evidence>
<dbReference type="EMBL" id="MTSD02000003">
    <property type="protein sequence ID" value="OOV87226.1"/>
    <property type="molecule type" value="Genomic_DNA"/>
</dbReference>
<dbReference type="Proteomes" id="UP000190064">
    <property type="component" value="Unassembled WGS sequence"/>
</dbReference>
<dbReference type="NCBIfam" id="NF001266">
    <property type="entry name" value="PRK00228.1-1"/>
    <property type="match status" value="1"/>
</dbReference>
<evidence type="ECO:0000256" key="1">
    <source>
        <dbReference type="ARBA" id="ARBA00009600"/>
    </source>
</evidence>
<protein>
    <recommendedName>
        <fullName evidence="2">UPF0301 protein BTA35_0209560</fullName>
    </recommendedName>
</protein>
<dbReference type="GO" id="GO:0005829">
    <property type="term" value="C:cytosol"/>
    <property type="evidence" value="ECO:0007669"/>
    <property type="project" value="TreeGrafter"/>
</dbReference>
<gene>
    <name evidence="3" type="ORF">BTA35_0209560</name>
</gene>
<dbReference type="Gene3D" id="3.40.1740.10">
    <property type="entry name" value="VC0467-like"/>
    <property type="match status" value="1"/>
</dbReference>
<dbReference type="HAMAP" id="MF_00758">
    <property type="entry name" value="UPF0301"/>
    <property type="match status" value="1"/>
</dbReference>
<comment type="caution">
    <text evidence="3">The sequence shown here is derived from an EMBL/GenBank/DDBJ whole genome shotgun (WGS) entry which is preliminary data.</text>
</comment>
<reference evidence="3" key="1">
    <citation type="submission" date="2017-02" db="EMBL/GenBank/DDBJ databases">
        <title>Draft Genome Sequence of the Salt Water Bacterium Oceanospirillum linum ATCC 11336.</title>
        <authorList>
            <person name="Trachtenberg A.M."/>
            <person name="Carney J.G."/>
            <person name="Linnane J.D."/>
            <person name="Rheaume B.A."/>
            <person name="Pitts N.L."/>
            <person name="Mykles D.L."/>
            <person name="Maclea K.S."/>
        </authorList>
    </citation>
    <scope>NUCLEOTIDE SEQUENCE [LARGE SCALE GENOMIC DNA]</scope>
    <source>
        <strain evidence="3">ATCC 11336</strain>
    </source>
</reference>
<dbReference type="PANTHER" id="PTHR30327:SF1">
    <property type="entry name" value="UPF0301 PROTEIN YQGE"/>
    <property type="match status" value="1"/>
</dbReference>
<evidence type="ECO:0000256" key="2">
    <source>
        <dbReference type="HAMAP-Rule" id="MF_00758"/>
    </source>
</evidence>
<dbReference type="PANTHER" id="PTHR30327">
    <property type="entry name" value="UNCHARACTERIZED PROTEIN YQGE"/>
    <property type="match status" value="1"/>
</dbReference>
<dbReference type="AlphaFoldDB" id="A0A1T1HBQ5"/>